<sequence>MAINYLLSFPTEFKTERRLGTEAIVSSDGGTNDYRLALCYTLRVHWNNWYVRTYQPVTHLQETSSVFSGPFLSNHVTPGMILVVFFSTLTNTSMNN</sequence>
<accession>U1N6K0</accession>
<proteinExistence type="predicted"/>
<organism evidence="1 2">
    <name type="scientific">Haloquadratum walsbyi J07HQW1</name>
    <dbReference type="NCBI Taxonomy" id="1238424"/>
    <lineage>
        <taxon>Archaea</taxon>
        <taxon>Methanobacteriati</taxon>
        <taxon>Methanobacteriota</taxon>
        <taxon>Stenosarchaea group</taxon>
        <taxon>Halobacteria</taxon>
        <taxon>Halobacteriales</taxon>
        <taxon>Haloferacaceae</taxon>
        <taxon>Haloquadratum</taxon>
    </lineage>
</organism>
<protein>
    <submittedName>
        <fullName evidence="1">Uncharacterized protein</fullName>
    </submittedName>
</protein>
<reference evidence="1 2" key="1">
    <citation type="journal article" date="2013" name="PLoS ONE">
        <title>Assembly-driven community genomics of a hypersaline microbial ecosystem.</title>
        <authorList>
            <person name="Podell S."/>
            <person name="Ugalde J.A."/>
            <person name="Narasingarao P."/>
            <person name="Banfield J.F."/>
            <person name="Heidelberg K.B."/>
            <person name="Allen E.E."/>
        </authorList>
    </citation>
    <scope>NUCLEOTIDE SEQUENCE [LARGE SCALE GENOMIC DNA]</scope>
    <source>
        <strain evidence="2">J07HQW1</strain>
    </source>
</reference>
<name>U1N6K0_9EURY</name>
<dbReference type="EMBL" id="KE356560">
    <property type="protein sequence ID" value="ERG92285.1"/>
    <property type="molecule type" value="Genomic_DNA"/>
</dbReference>
<dbReference type="AlphaFoldDB" id="U1N6K0"/>
<dbReference type="HOGENOM" id="CLU_2353169_0_0_2"/>
<evidence type="ECO:0000313" key="2">
    <source>
        <dbReference type="Proteomes" id="UP000030649"/>
    </source>
</evidence>
<evidence type="ECO:0000313" key="1">
    <source>
        <dbReference type="EMBL" id="ERG92285.1"/>
    </source>
</evidence>
<gene>
    <name evidence="1" type="ORF">J07HQW1_02320</name>
</gene>
<dbReference type="Proteomes" id="UP000030649">
    <property type="component" value="Unassembled WGS sequence"/>
</dbReference>